<dbReference type="EMBL" id="BKCJ010491432">
    <property type="protein sequence ID" value="GFA80564.1"/>
    <property type="molecule type" value="Genomic_DNA"/>
</dbReference>
<feature type="non-terminal residue" evidence="1">
    <location>
        <position position="1"/>
    </location>
</feature>
<dbReference type="AlphaFoldDB" id="A0A699K8I4"/>
<evidence type="ECO:0000313" key="1">
    <source>
        <dbReference type="EMBL" id="GFA80564.1"/>
    </source>
</evidence>
<name>A0A699K8I4_TANCI</name>
<reference evidence="1" key="1">
    <citation type="journal article" date="2019" name="Sci. Rep.">
        <title>Draft genome of Tanacetum cinerariifolium, the natural source of mosquito coil.</title>
        <authorList>
            <person name="Yamashiro T."/>
            <person name="Shiraishi A."/>
            <person name="Satake H."/>
            <person name="Nakayama K."/>
        </authorList>
    </citation>
    <scope>NUCLEOTIDE SEQUENCE</scope>
</reference>
<organism evidence="1">
    <name type="scientific">Tanacetum cinerariifolium</name>
    <name type="common">Dalmatian daisy</name>
    <name type="synonym">Chrysanthemum cinerariifolium</name>
    <dbReference type="NCBI Taxonomy" id="118510"/>
    <lineage>
        <taxon>Eukaryota</taxon>
        <taxon>Viridiplantae</taxon>
        <taxon>Streptophyta</taxon>
        <taxon>Embryophyta</taxon>
        <taxon>Tracheophyta</taxon>
        <taxon>Spermatophyta</taxon>
        <taxon>Magnoliopsida</taxon>
        <taxon>eudicotyledons</taxon>
        <taxon>Gunneridae</taxon>
        <taxon>Pentapetalae</taxon>
        <taxon>asterids</taxon>
        <taxon>campanulids</taxon>
        <taxon>Asterales</taxon>
        <taxon>Asteraceae</taxon>
        <taxon>Asteroideae</taxon>
        <taxon>Anthemideae</taxon>
        <taxon>Anthemidinae</taxon>
        <taxon>Tanacetum</taxon>
    </lineage>
</organism>
<evidence type="ECO:0008006" key="2">
    <source>
        <dbReference type="Google" id="ProtNLM"/>
    </source>
</evidence>
<protein>
    <recommendedName>
        <fullName evidence="2">Reverse transcriptase domain-containing protein</fullName>
    </recommendedName>
</protein>
<sequence length="418" mass="48477">LSLFYVRIINNSSLYGHWCKPKMTPKSWWCIRERARGSKTTKERNPVNKNITGKSGVDFVWCRTYPHCRRLPSDWDVSKRATDQETVETVESPVIEGVVGLRRWIEKIEQVFEISKCAEGDKVMFAASTFEGRALTWWNGNVHTLGLANVNGIPWKKKKIERYIKGFPERIKGNINSSRPTTMHDAINMARELVEQAVQCRAIRISESNKSVRGAKEPDIERMIVGSDFHLQMLPLYRMWFVLVVVKKGTTRTNVPRQETSRMRELVQEPMWWLKIHSRIRMWSRIEQVFEISKCAEGDKVMFAASTFEGRALTWWNGNVHTLGLANVNGIPWKKKKIERYIKGFPERIKGNINSSRPTTMHDAINMARELVEQAVQCRAIRISESNKRNYKNKCPKARNQQNEGARARAYVVVENPQ</sequence>
<proteinExistence type="predicted"/>
<comment type="caution">
    <text evidence="1">The sequence shown here is derived from an EMBL/GenBank/DDBJ whole genome shotgun (WGS) entry which is preliminary data.</text>
</comment>
<accession>A0A699K8I4</accession>
<gene>
    <name evidence="1" type="ORF">Tci_652536</name>
</gene>